<dbReference type="InterPro" id="IPR016181">
    <property type="entry name" value="Acyl_CoA_acyltransferase"/>
</dbReference>
<gene>
    <name evidence="4" type="ORF">EES38_09555</name>
</gene>
<dbReference type="EMBL" id="RJVQ01000003">
    <property type="protein sequence ID" value="RQW63483.1"/>
    <property type="molecule type" value="Genomic_DNA"/>
</dbReference>
<feature type="domain" description="N-acetyltransferase" evidence="3">
    <location>
        <begin position="2"/>
        <end position="160"/>
    </location>
</feature>
<evidence type="ECO:0000313" key="5">
    <source>
        <dbReference type="Proteomes" id="UP000281112"/>
    </source>
</evidence>
<name>A0A3N9THX3_9VIBR</name>
<dbReference type="PANTHER" id="PTHR10908">
    <property type="entry name" value="SEROTONIN N-ACETYLTRANSFERASE"/>
    <property type="match status" value="1"/>
</dbReference>
<dbReference type="InterPro" id="IPR051635">
    <property type="entry name" value="SNAT-like"/>
</dbReference>
<evidence type="ECO:0000259" key="3">
    <source>
        <dbReference type="PROSITE" id="PS51186"/>
    </source>
</evidence>
<dbReference type="AlphaFoldDB" id="A0A3N9THX3"/>
<dbReference type="PANTHER" id="PTHR10908:SF0">
    <property type="entry name" value="SEROTONIN N-ACETYLTRANSFERASE"/>
    <property type="match status" value="1"/>
</dbReference>
<dbReference type="InterPro" id="IPR000182">
    <property type="entry name" value="GNAT_dom"/>
</dbReference>
<dbReference type="Gene3D" id="3.40.630.30">
    <property type="match status" value="1"/>
</dbReference>
<sequence length="162" mass="18119">MKNIRPATESDILSIAHIEKLCFPAAEAASLASFKSRFNAFPECFFVLEIDGVVVAHTNGCRFNQPALPDELFENATLHEPSGKYQTVFGLAVLPTYQSKGLATELMQHFVDVSKSRDLCGMFLTCKEHLIPFYQQFGFTNLGVSDSCHGGARWFDMRLDFL</sequence>
<reference evidence="4 5" key="1">
    <citation type="submission" date="2018-11" db="EMBL/GenBank/DDBJ databases">
        <title>Vibrio LJC006 sp. nov., isolated from seawater during the bloom of the enteromorpha.</title>
        <authorList>
            <person name="Liang J."/>
        </authorList>
    </citation>
    <scope>NUCLEOTIDE SEQUENCE [LARGE SCALE GENOMIC DNA]</scope>
    <source>
        <strain evidence="4 5">LJC006</strain>
    </source>
</reference>
<dbReference type="Pfam" id="PF00583">
    <property type="entry name" value="Acetyltransf_1"/>
    <property type="match status" value="1"/>
</dbReference>
<proteinExistence type="predicted"/>
<protein>
    <submittedName>
        <fullName evidence="4">GNAT family N-acetyltransferase</fullName>
    </submittedName>
</protein>
<organism evidence="4 5">
    <name type="scientific">Vibrio viridaestus</name>
    <dbReference type="NCBI Taxonomy" id="2487322"/>
    <lineage>
        <taxon>Bacteria</taxon>
        <taxon>Pseudomonadati</taxon>
        <taxon>Pseudomonadota</taxon>
        <taxon>Gammaproteobacteria</taxon>
        <taxon>Vibrionales</taxon>
        <taxon>Vibrionaceae</taxon>
        <taxon>Vibrio</taxon>
    </lineage>
</organism>
<keyword evidence="2" id="KW-0012">Acyltransferase</keyword>
<dbReference type="RefSeq" id="WP_124936946.1">
    <property type="nucleotide sequence ID" value="NZ_RJVQ01000003.1"/>
</dbReference>
<evidence type="ECO:0000313" key="4">
    <source>
        <dbReference type="EMBL" id="RQW63483.1"/>
    </source>
</evidence>
<comment type="caution">
    <text evidence="4">The sequence shown here is derived from an EMBL/GenBank/DDBJ whole genome shotgun (WGS) entry which is preliminary data.</text>
</comment>
<dbReference type="PROSITE" id="PS51186">
    <property type="entry name" value="GNAT"/>
    <property type="match status" value="1"/>
</dbReference>
<dbReference type="GO" id="GO:0008080">
    <property type="term" value="F:N-acetyltransferase activity"/>
    <property type="evidence" value="ECO:0007669"/>
    <property type="project" value="UniProtKB-ARBA"/>
</dbReference>
<dbReference type="SUPFAM" id="SSF55729">
    <property type="entry name" value="Acyl-CoA N-acyltransferases (Nat)"/>
    <property type="match status" value="1"/>
</dbReference>
<keyword evidence="1 4" id="KW-0808">Transferase</keyword>
<dbReference type="CDD" id="cd04301">
    <property type="entry name" value="NAT_SF"/>
    <property type="match status" value="1"/>
</dbReference>
<evidence type="ECO:0000256" key="1">
    <source>
        <dbReference type="ARBA" id="ARBA00022679"/>
    </source>
</evidence>
<dbReference type="Proteomes" id="UP000281112">
    <property type="component" value="Unassembled WGS sequence"/>
</dbReference>
<keyword evidence="5" id="KW-1185">Reference proteome</keyword>
<evidence type="ECO:0000256" key="2">
    <source>
        <dbReference type="ARBA" id="ARBA00023315"/>
    </source>
</evidence>
<dbReference type="OrthoDB" id="9800962at2"/>
<accession>A0A3N9THX3</accession>